<evidence type="ECO:0000313" key="1">
    <source>
        <dbReference type="EMBL" id="TGY32515.1"/>
    </source>
</evidence>
<gene>
    <name evidence="1" type="ORF">E5352_15110</name>
</gene>
<comment type="caution">
    <text evidence="1">The sequence shown here is derived from an EMBL/GenBank/DDBJ whole genome shotgun (WGS) entry which is preliminary data.</text>
</comment>
<proteinExistence type="predicted"/>
<organism evidence="1 2">
    <name type="scientific">Stenotrophomonas maltophilia</name>
    <name type="common">Pseudomonas maltophilia</name>
    <name type="synonym">Xanthomonas maltophilia</name>
    <dbReference type="NCBI Taxonomy" id="40324"/>
    <lineage>
        <taxon>Bacteria</taxon>
        <taxon>Pseudomonadati</taxon>
        <taxon>Pseudomonadota</taxon>
        <taxon>Gammaproteobacteria</taxon>
        <taxon>Lysobacterales</taxon>
        <taxon>Lysobacteraceae</taxon>
        <taxon>Stenotrophomonas</taxon>
        <taxon>Stenotrophomonas maltophilia group</taxon>
    </lineage>
</organism>
<accession>A0A4S2CVL5</accession>
<dbReference type="RefSeq" id="WP_136006222.1">
    <property type="nucleotide sequence ID" value="NZ_SRYW01000015.1"/>
</dbReference>
<evidence type="ECO:0000313" key="2">
    <source>
        <dbReference type="Proteomes" id="UP000306631"/>
    </source>
</evidence>
<dbReference type="Proteomes" id="UP000306631">
    <property type="component" value="Unassembled WGS sequence"/>
</dbReference>
<protein>
    <submittedName>
        <fullName evidence="1">Uncharacterized protein</fullName>
    </submittedName>
</protein>
<dbReference type="AlphaFoldDB" id="A0A4S2CVL5"/>
<dbReference type="EMBL" id="SRYW01000015">
    <property type="protein sequence ID" value="TGY32515.1"/>
    <property type="molecule type" value="Genomic_DNA"/>
</dbReference>
<name>A0A4S2CVL5_STEMA</name>
<dbReference type="Pfam" id="PF15601">
    <property type="entry name" value="Imm70"/>
    <property type="match status" value="1"/>
</dbReference>
<reference evidence="1 2" key="1">
    <citation type="submission" date="2019-04" db="EMBL/GenBank/DDBJ databases">
        <title>Microbes associate with the intestines of laboratory mice.</title>
        <authorList>
            <person name="Navarre W."/>
            <person name="Wong E."/>
            <person name="Huang K."/>
            <person name="Tropini C."/>
            <person name="Ng K."/>
            <person name="Yu B."/>
        </authorList>
    </citation>
    <scope>NUCLEOTIDE SEQUENCE [LARGE SCALE GENOMIC DNA]</scope>
    <source>
        <strain evidence="1 2">NM62_B4-13</strain>
    </source>
</reference>
<dbReference type="OrthoDB" id="5120820at2"/>
<dbReference type="InterPro" id="IPR028185">
    <property type="entry name" value="Imm70"/>
</dbReference>
<sequence length="51" mass="5514">MTIGIRFGQMTDEIGSADFLYSFFSAITVNLEPSGWGSRFPGLTRKSGVAP</sequence>